<dbReference type="OrthoDB" id="359480at2157"/>
<sequence length="303" mass="34005">MSEKAGVDYSDPYNWLYLPGISKEVDVFYVYPTVSSHESGSMPIADEGDRALARGFSATEASVYEPYGNVFAPYYRQMTSRVKMEDDDKLISDTKAFKQGARDIQDAFEYYLEHFSGGRPFILAGHSQGTMTLIELIKNRFGGDEELRSRLIAAYLIGYTVTDDDLQKAGLTAAGGAYDTGVVITYNTQSPSAVGSFVLMEGAKCINPLNWKTDSTYAPATENLGARFYNVETGEFLREVIHYADAQIDPKTGALMATIPADEDLEPLPYFPKGVYHRYDYAFWYRNLQQNVGDRINIYLQKR</sequence>
<dbReference type="HOGENOM" id="CLU_054175_1_0_2"/>
<evidence type="ECO:0008006" key="3">
    <source>
        <dbReference type="Google" id="ProtNLM"/>
    </source>
</evidence>
<dbReference type="AlphaFoldDB" id="A2SU60"/>
<protein>
    <recommendedName>
        <fullName evidence="3">DUF3089 domain-containing protein</fullName>
    </recommendedName>
</protein>
<accession>A2SU60</accession>
<dbReference type="SUPFAM" id="SSF53474">
    <property type="entry name" value="alpha/beta-Hydrolases"/>
    <property type="match status" value="1"/>
</dbReference>
<dbReference type="Pfam" id="PF11288">
    <property type="entry name" value="DUF3089"/>
    <property type="match status" value="1"/>
</dbReference>
<dbReference type="ESTHER" id="metlz-a2su60">
    <property type="family name" value="Duf_3089"/>
</dbReference>
<evidence type="ECO:0000313" key="1">
    <source>
        <dbReference type="EMBL" id="ABN07866.1"/>
    </source>
</evidence>
<keyword evidence="2" id="KW-1185">Reference proteome</keyword>
<dbReference type="GeneID" id="4795615"/>
<organism evidence="1 2">
    <name type="scientific">Methanocorpusculum labreanum (strain ATCC 43576 / DSM 4855 / Z)</name>
    <dbReference type="NCBI Taxonomy" id="410358"/>
    <lineage>
        <taxon>Archaea</taxon>
        <taxon>Methanobacteriati</taxon>
        <taxon>Methanobacteriota</taxon>
        <taxon>Stenosarchaea group</taxon>
        <taxon>Methanomicrobia</taxon>
        <taxon>Methanomicrobiales</taxon>
        <taxon>Methanocorpusculaceae</taxon>
        <taxon>Methanocorpusculum</taxon>
    </lineage>
</organism>
<dbReference type="KEGG" id="mla:Mlab_1705"/>
<dbReference type="Proteomes" id="UP000000365">
    <property type="component" value="Chromosome"/>
</dbReference>
<reference evidence="1 2" key="1">
    <citation type="journal article" date="2009" name="Stand. Genomic Sci.">
        <title>Complete genome sequence of Methanocorpusculum labreanum type strain Z.</title>
        <authorList>
            <person name="Anderson I.J."/>
            <person name="Sieprawska-Lupa M."/>
            <person name="Goltsman E."/>
            <person name="Lapidus A."/>
            <person name="Copeland A."/>
            <person name="Glavina Del Rio T."/>
            <person name="Tice H."/>
            <person name="Dalin E."/>
            <person name="Barry K."/>
            <person name="Pitluck S."/>
            <person name="Hauser L."/>
            <person name="Land M."/>
            <person name="Lucas S."/>
            <person name="Richardson P."/>
            <person name="Whitman W.B."/>
            <person name="Kyrpides N.C."/>
        </authorList>
    </citation>
    <scope>NUCLEOTIDE SEQUENCE [LARGE SCALE GENOMIC DNA]</scope>
    <source>
        <strain evidence="2">ATCC 43576 / DSM 4855 / Z</strain>
    </source>
</reference>
<gene>
    <name evidence="1" type="ordered locus">Mlab_1705</name>
</gene>
<dbReference type="RefSeq" id="WP_011834069.1">
    <property type="nucleotide sequence ID" value="NC_008942.1"/>
</dbReference>
<dbReference type="InterPro" id="IPR021440">
    <property type="entry name" value="DUF3089"/>
</dbReference>
<dbReference type="InterPro" id="IPR029058">
    <property type="entry name" value="AB_hydrolase_fold"/>
</dbReference>
<dbReference type="eggNOG" id="arCOG10913">
    <property type="taxonomic scope" value="Archaea"/>
</dbReference>
<evidence type="ECO:0000313" key="2">
    <source>
        <dbReference type="Proteomes" id="UP000000365"/>
    </source>
</evidence>
<proteinExistence type="predicted"/>
<dbReference type="STRING" id="410358.Mlab_1705"/>
<name>A2SU60_METLZ</name>
<dbReference type="EMBL" id="CP000559">
    <property type="protein sequence ID" value="ABN07866.1"/>
    <property type="molecule type" value="Genomic_DNA"/>
</dbReference>